<evidence type="ECO:0000313" key="1">
    <source>
        <dbReference type="Proteomes" id="UP000252040"/>
    </source>
</evidence>
<gene>
    <name evidence="2 3" type="primary">LOC112393140</name>
</gene>
<organism evidence="1 2">
    <name type="scientific">Neophocaena asiaeorientalis asiaeorientalis</name>
    <name type="common">Yangtze finless porpoise</name>
    <name type="synonym">Neophocaena phocaenoides subsp. asiaeorientalis</name>
    <dbReference type="NCBI Taxonomy" id="1706337"/>
    <lineage>
        <taxon>Eukaryota</taxon>
        <taxon>Metazoa</taxon>
        <taxon>Chordata</taxon>
        <taxon>Craniata</taxon>
        <taxon>Vertebrata</taxon>
        <taxon>Euteleostomi</taxon>
        <taxon>Mammalia</taxon>
        <taxon>Eutheria</taxon>
        <taxon>Laurasiatheria</taxon>
        <taxon>Artiodactyla</taxon>
        <taxon>Whippomorpha</taxon>
        <taxon>Cetacea</taxon>
        <taxon>Odontoceti</taxon>
        <taxon>Phocoenidae</taxon>
        <taxon>Neophocaena</taxon>
    </lineage>
</organism>
<dbReference type="Proteomes" id="UP000252040">
    <property type="component" value="Unplaced"/>
</dbReference>
<evidence type="ECO:0000313" key="3">
    <source>
        <dbReference type="RefSeq" id="XP_024590984.1"/>
    </source>
</evidence>
<keyword evidence="1" id="KW-1185">Reference proteome</keyword>
<evidence type="ECO:0000313" key="2">
    <source>
        <dbReference type="RefSeq" id="XP_024590983.1"/>
    </source>
</evidence>
<dbReference type="RefSeq" id="XP_024590984.1">
    <property type="nucleotide sequence ID" value="XM_024735216.1"/>
</dbReference>
<proteinExistence type="predicted"/>
<protein>
    <submittedName>
        <fullName evidence="2 3">Uncharacterized protein LOC112393140 isoform X1</fullName>
    </submittedName>
</protein>
<name>A0A341AN23_NEOAA</name>
<dbReference type="RefSeq" id="XP_024590983.1">
    <property type="nucleotide sequence ID" value="XM_024735215.1"/>
</dbReference>
<sequence length="217" mass="23625">MVLGNPWCKEDPTLRMERAPRGQMKLAKLHQKEEFSKDLAKIQKICRNRLFTSHPGAVTADCFRTAVSCAWTKCRASFFVFTILASALSAECLAEPAGQPQAWVYVYSFSMMALNNRSHVAGGVLCQDYSGSHLHVGWRSTGSGRAGSVAMAHGPSRSAACGIFPDRGTNPCPLHRQADSQPLHQQGSPRLFLEGTSEQCSSLAVRGESGKCCVQYS</sequence>
<dbReference type="KEGG" id="nasi:112393140"/>
<reference evidence="2 3" key="1">
    <citation type="submission" date="2025-04" db="UniProtKB">
        <authorList>
            <consortium name="RefSeq"/>
        </authorList>
    </citation>
    <scope>IDENTIFICATION</scope>
    <source>
        <tissue evidence="2 3">Meat</tissue>
    </source>
</reference>
<dbReference type="GeneID" id="112393140"/>
<accession>A0A341AN23</accession>
<dbReference type="AlphaFoldDB" id="A0A341AN23"/>